<keyword evidence="3" id="KW-1185">Reference proteome</keyword>
<dbReference type="EMBL" id="PYGE01000020">
    <property type="protein sequence ID" value="PSK98249.1"/>
    <property type="molecule type" value="Genomic_DNA"/>
</dbReference>
<dbReference type="Gene3D" id="1.10.10.10">
    <property type="entry name" value="Winged helix-like DNA-binding domain superfamily/Winged helix DNA-binding domain"/>
    <property type="match status" value="1"/>
</dbReference>
<dbReference type="GO" id="GO:0003700">
    <property type="term" value="F:DNA-binding transcription factor activity"/>
    <property type="evidence" value="ECO:0007669"/>
    <property type="project" value="InterPro"/>
</dbReference>
<dbReference type="InterPro" id="IPR039422">
    <property type="entry name" value="MarR/SlyA-like"/>
</dbReference>
<sequence length="137" mass="15253">MLVDALHTELARQGHPDARPMHGFALQALGPDGATAAELGRRLGVSKQAAGKTVDALERLGYLERVTDAHDARRRVARRTERGVDLLRRSARIFDELRADWARTIGPGRLDELEDDLRRVTPADVWRIDVPGWFGAP</sequence>
<name>A0A2P8DM01_9ACTN</name>
<dbReference type="AlphaFoldDB" id="A0A2P8DM01"/>
<dbReference type="InterPro" id="IPR036390">
    <property type="entry name" value="WH_DNA-bd_sf"/>
</dbReference>
<evidence type="ECO:0000313" key="3">
    <source>
        <dbReference type="Proteomes" id="UP000243528"/>
    </source>
</evidence>
<dbReference type="PROSITE" id="PS50995">
    <property type="entry name" value="HTH_MARR_2"/>
    <property type="match status" value="1"/>
</dbReference>
<dbReference type="SUPFAM" id="SSF46785">
    <property type="entry name" value="Winged helix' DNA-binding domain"/>
    <property type="match status" value="1"/>
</dbReference>
<protein>
    <submittedName>
        <fullName evidence="2">MarR family protein</fullName>
    </submittedName>
</protein>
<dbReference type="PANTHER" id="PTHR33164">
    <property type="entry name" value="TRANSCRIPTIONAL REGULATOR, MARR FAMILY"/>
    <property type="match status" value="1"/>
</dbReference>
<reference evidence="2 3" key="1">
    <citation type="submission" date="2018-03" db="EMBL/GenBank/DDBJ databases">
        <title>Genomic Encyclopedia of Archaeal and Bacterial Type Strains, Phase II (KMG-II): from individual species to whole genera.</title>
        <authorList>
            <person name="Goeker M."/>
        </authorList>
    </citation>
    <scope>NUCLEOTIDE SEQUENCE [LARGE SCALE GENOMIC DNA]</scope>
    <source>
        <strain evidence="2 3">DSM 45211</strain>
    </source>
</reference>
<dbReference type="Proteomes" id="UP000243528">
    <property type="component" value="Unassembled WGS sequence"/>
</dbReference>
<dbReference type="InterPro" id="IPR000835">
    <property type="entry name" value="HTH_MarR-typ"/>
</dbReference>
<dbReference type="PANTHER" id="PTHR33164:SF43">
    <property type="entry name" value="HTH-TYPE TRANSCRIPTIONAL REPRESSOR YETL"/>
    <property type="match status" value="1"/>
</dbReference>
<gene>
    <name evidence="2" type="ORF">CLV30_12035</name>
</gene>
<proteinExistence type="predicted"/>
<accession>A0A2P8DM01</accession>
<dbReference type="InterPro" id="IPR036388">
    <property type="entry name" value="WH-like_DNA-bd_sf"/>
</dbReference>
<dbReference type="GO" id="GO:0006950">
    <property type="term" value="P:response to stress"/>
    <property type="evidence" value="ECO:0007669"/>
    <property type="project" value="TreeGrafter"/>
</dbReference>
<comment type="caution">
    <text evidence="2">The sequence shown here is derived from an EMBL/GenBank/DDBJ whole genome shotgun (WGS) entry which is preliminary data.</text>
</comment>
<dbReference type="SMART" id="SM00347">
    <property type="entry name" value="HTH_MARR"/>
    <property type="match status" value="1"/>
</dbReference>
<evidence type="ECO:0000313" key="2">
    <source>
        <dbReference type="EMBL" id="PSK98249.1"/>
    </source>
</evidence>
<evidence type="ECO:0000259" key="1">
    <source>
        <dbReference type="PROSITE" id="PS50995"/>
    </source>
</evidence>
<feature type="domain" description="HTH marR-type" evidence="1">
    <location>
        <begin position="1"/>
        <end position="122"/>
    </location>
</feature>
<dbReference type="Pfam" id="PF12802">
    <property type="entry name" value="MarR_2"/>
    <property type="match status" value="1"/>
</dbReference>
<organism evidence="2 3">
    <name type="scientific">Haloactinopolyspora alba</name>
    <dbReference type="NCBI Taxonomy" id="648780"/>
    <lineage>
        <taxon>Bacteria</taxon>
        <taxon>Bacillati</taxon>
        <taxon>Actinomycetota</taxon>
        <taxon>Actinomycetes</taxon>
        <taxon>Jiangellales</taxon>
        <taxon>Jiangellaceae</taxon>
        <taxon>Haloactinopolyspora</taxon>
    </lineage>
</organism>